<dbReference type="PANTHER" id="PTHR43581">
    <property type="entry name" value="ATP/GTP PHOSPHATASE"/>
    <property type="match status" value="1"/>
</dbReference>
<dbReference type="Proteomes" id="UP000005824">
    <property type="component" value="Unassembled WGS sequence"/>
</dbReference>
<name>B4D212_9BACT</name>
<protein>
    <submittedName>
        <fullName evidence="4">AAA ATPase</fullName>
    </submittedName>
</protein>
<dbReference type="InParanoid" id="B4D212"/>
<dbReference type="InterPro" id="IPR027417">
    <property type="entry name" value="P-loop_NTPase"/>
</dbReference>
<evidence type="ECO:0000313" key="5">
    <source>
        <dbReference type="Proteomes" id="UP000005824"/>
    </source>
</evidence>
<dbReference type="EMBL" id="ABVL01000007">
    <property type="protein sequence ID" value="EDY19774.1"/>
    <property type="molecule type" value="Genomic_DNA"/>
</dbReference>
<dbReference type="PANTHER" id="PTHR43581:SF2">
    <property type="entry name" value="EXCINUCLEASE ATPASE SUBUNIT"/>
    <property type="match status" value="1"/>
</dbReference>
<dbReference type="InterPro" id="IPR003439">
    <property type="entry name" value="ABC_transporter-like_ATP-bd"/>
</dbReference>
<keyword evidence="2" id="KW-0067">ATP-binding</keyword>
<sequence length="489" mass="53840">MGDLALKQARVTDFWRRWLNQNGNTALDAITCEGIPILPNGSIALAGRVTALVGLNGVGKSTLLKLIHASLIRPCERLALSKGIQSEQITLHLDYQIKGAKTYSHVTFSPVERVAEPEATACGLVALDTAFEVPALVKLFEAEQNLQELLDQSASKEMDPESLKVVSSTVGRNYSRIKVFEIDDFAQREKCPYFQVELDGHTYGSESMGLGEAAIHHSMWTINQVENHGIILIEEPESYVSFRSQTGLMDYLAKICSERSAAAVITSHSPAVFDRIPVEQTIIVARHGGGVKIFRPKNAEARALALGIVSAPSVAKDGVFVVEDRMGRVFCSAWLSLVAPDLQKAFRIIDIPGGAGEVRDLVKKFPHLPGWFHAVGLLDGDERGKQEEDKNISFLPGPTAPEMLMIGEVRRDWKVLLKLAVDENQIVSVLSSIEAMDHHDWFLELQKRLRINFDNLVVSVVESWLSTADGKQSSDAALTELRALLNIEV</sequence>
<gene>
    <name evidence="4" type="ORF">CfE428DRAFT_2950</name>
</gene>
<accession>B4D212</accession>
<dbReference type="GO" id="GO:0005524">
    <property type="term" value="F:ATP binding"/>
    <property type="evidence" value="ECO:0007669"/>
    <property type="project" value="UniProtKB-KW"/>
</dbReference>
<comment type="caution">
    <text evidence="4">The sequence shown here is derived from an EMBL/GenBank/DDBJ whole genome shotgun (WGS) entry which is preliminary data.</text>
</comment>
<dbReference type="RefSeq" id="WP_006980275.1">
    <property type="nucleotide sequence ID" value="NZ_ABVL01000007.1"/>
</dbReference>
<organism evidence="4 5">
    <name type="scientific">Chthoniobacter flavus Ellin428</name>
    <dbReference type="NCBI Taxonomy" id="497964"/>
    <lineage>
        <taxon>Bacteria</taxon>
        <taxon>Pseudomonadati</taxon>
        <taxon>Verrucomicrobiota</taxon>
        <taxon>Spartobacteria</taxon>
        <taxon>Chthoniobacterales</taxon>
        <taxon>Chthoniobacteraceae</taxon>
        <taxon>Chthoniobacter</taxon>
    </lineage>
</organism>
<evidence type="ECO:0000256" key="2">
    <source>
        <dbReference type="ARBA" id="ARBA00022840"/>
    </source>
</evidence>
<dbReference type="AlphaFoldDB" id="B4D212"/>
<dbReference type="SMART" id="SM00382">
    <property type="entry name" value="AAA"/>
    <property type="match status" value="1"/>
</dbReference>
<feature type="domain" description="AAA+ ATPase" evidence="3">
    <location>
        <begin position="46"/>
        <end position="289"/>
    </location>
</feature>
<evidence type="ECO:0000259" key="3">
    <source>
        <dbReference type="SMART" id="SM00382"/>
    </source>
</evidence>
<proteinExistence type="predicted"/>
<dbReference type="InterPro" id="IPR003593">
    <property type="entry name" value="AAA+_ATPase"/>
</dbReference>
<dbReference type="eggNOG" id="COG1106">
    <property type="taxonomic scope" value="Bacteria"/>
</dbReference>
<dbReference type="SUPFAM" id="SSF52540">
    <property type="entry name" value="P-loop containing nucleoside triphosphate hydrolases"/>
    <property type="match status" value="1"/>
</dbReference>
<keyword evidence="1" id="KW-0547">Nucleotide-binding</keyword>
<dbReference type="Pfam" id="PF00005">
    <property type="entry name" value="ABC_tran"/>
    <property type="match status" value="1"/>
</dbReference>
<dbReference type="Gene3D" id="3.40.50.300">
    <property type="entry name" value="P-loop containing nucleotide triphosphate hydrolases"/>
    <property type="match status" value="1"/>
</dbReference>
<reference evidence="4 5" key="1">
    <citation type="journal article" date="2011" name="J. Bacteriol.">
        <title>Genome sequence of Chthoniobacter flavus Ellin428, an aerobic heterotrophic soil bacterium.</title>
        <authorList>
            <person name="Kant R."/>
            <person name="van Passel M.W."/>
            <person name="Palva A."/>
            <person name="Lucas S."/>
            <person name="Lapidus A."/>
            <person name="Glavina Del Rio T."/>
            <person name="Dalin E."/>
            <person name="Tice H."/>
            <person name="Bruce D."/>
            <person name="Goodwin L."/>
            <person name="Pitluck S."/>
            <person name="Larimer F.W."/>
            <person name="Land M.L."/>
            <person name="Hauser L."/>
            <person name="Sangwan P."/>
            <person name="de Vos W.M."/>
            <person name="Janssen P.H."/>
            <person name="Smidt H."/>
        </authorList>
    </citation>
    <scope>NUCLEOTIDE SEQUENCE [LARGE SCALE GENOMIC DNA]</scope>
    <source>
        <strain evidence="4 5">Ellin428</strain>
    </source>
</reference>
<evidence type="ECO:0000256" key="1">
    <source>
        <dbReference type="ARBA" id="ARBA00022741"/>
    </source>
</evidence>
<dbReference type="InterPro" id="IPR051396">
    <property type="entry name" value="Bact_Antivir_Def_Nuclease"/>
</dbReference>
<dbReference type="GO" id="GO:0016887">
    <property type="term" value="F:ATP hydrolysis activity"/>
    <property type="evidence" value="ECO:0007669"/>
    <property type="project" value="InterPro"/>
</dbReference>
<evidence type="ECO:0000313" key="4">
    <source>
        <dbReference type="EMBL" id="EDY19774.1"/>
    </source>
</evidence>
<keyword evidence="5" id="KW-1185">Reference proteome</keyword>